<dbReference type="EMBL" id="JAUMVS010000013">
    <property type="protein sequence ID" value="MDO4841371.1"/>
    <property type="molecule type" value="Genomic_DNA"/>
</dbReference>
<evidence type="ECO:0000313" key="2">
    <source>
        <dbReference type="Proteomes" id="UP001168575"/>
    </source>
</evidence>
<proteinExistence type="predicted"/>
<dbReference type="Proteomes" id="UP001168575">
    <property type="component" value="Unassembled WGS sequence"/>
</dbReference>
<dbReference type="AlphaFoldDB" id="A0AA43RIB9"/>
<dbReference type="InterPro" id="IPR013368">
    <property type="entry name" value="YecD_YerC"/>
</dbReference>
<dbReference type="InterPro" id="IPR038116">
    <property type="entry name" value="TrpR-like_sf"/>
</dbReference>
<name>A0AA43RIB9_9ACTN</name>
<dbReference type="PANTHER" id="PTHR40080:SF1">
    <property type="entry name" value="TRPR-LIKE PROTEIN YERC_YECD"/>
    <property type="match status" value="1"/>
</dbReference>
<dbReference type="PIRSF" id="PIRSF012508">
    <property type="entry name" value="YerC"/>
    <property type="match status" value="1"/>
</dbReference>
<comment type="caution">
    <text evidence="1">The sequence shown here is derived from an EMBL/GenBank/DDBJ whole genome shotgun (WGS) entry which is preliminary data.</text>
</comment>
<dbReference type="Pfam" id="PF01371">
    <property type="entry name" value="Trp_repressor"/>
    <property type="match status" value="1"/>
</dbReference>
<dbReference type="PANTHER" id="PTHR40080">
    <property type="entry name" value="LMO1763 PROTEIN"/>
    <property type="match status" value="1"/>
</dbReference>
<dbReference type="NCBIfam" id="TIGR02531">
    <property type="entry name" value="yecD_yerC"/>
    <property type="match status" value="1"/>
</dbReference>
<dbReference type="GO" id="GO:0043565">
    <property type="term" value="F:sequence-specific DNA binding"/>
    <property type="evidence" value="ECO:0007669"/>
    <property type="project" value="InterPro"/>
</dbReference>
<organism evidence="1 2">
    <name type="scientific">Phoenicibacter congonensis</name>
    <dbReference type="NCBI Taxonomy" id="1944646"/>
    <lineage>
        <taxon>Bacteria</taxon>
        <taxon>Bacillati</taxon>
        <taxon>Actinomycetota</taxon>
        <taxon>Coriobacteriia</taxon>
        <taxon>Eggerthellales</taxon>
        <taxon>Eggerthellaceae</taxon>
        <taxon>Phoenicibacter</taxon>
    </lineage>
</organism>
<sequence length="96" mass="10600">MDKKEQIDTLVDLLVRADNEGFVRNLLEDLFTYKEIGDLASRLNVALLLDNGVSYSEIEKQTGASATTIARVSKCLNHGAGGYQEAIRILKDKSVE</sequence>
<evidence type="ECO:0000313" key="1">
    <source>
        <dbReference type="EMBL" id="MDO4841371.1"/>
    </source>
</evidence>
<protein>
    <submittedName>
        <fullName evidence="1">YerC/YecD family TrpR-related protein</fullName>
    </submittedName>
</protein>
<keyword evidence="2" id="KW-1185">Reference proteome</keyword>
<dbReference type="Gene3D" id="1.10.1270.10">
    <property type="entry name" value="TrpR-like"/>
    <property type="match status" value="1"/>
</dbReference>
<dbReference type="GO" id="GO:0003700">
    <property type="term" value="F:DNA-binding transcription factor activity"/>
    <property type="evidence" value="ECO:0007669"/>
    <property type="project" value="InterPro"/>
</dbReference>
<dbReference type="InterPro" id="IPR010921">
    <property type="entry name" value="Trp_repressor/repl_initiator"/>
</dbReference>
<gene>
    <name evidence="1" type="ORF">Q3982_01685</name>
</gene>
<dbReference type="InterPro" id="IPR000831">
    <property type="entry name" value="Trp_repress"/>
</dbReference>
<reference evidence="1" key="1">
    <citation type="submission" date="2023-07" db="EMBL/GenBank/DDBJ databases">
        <title>Between Cages and Wild: Unraveling the Impact of Captivity on Animal Microbiomes and Antimicrobial Resistance.</title>
        <authorList>
            <person name="Schmartz G.P."/>
            <person name="Rehner J."/>
            <person name="Schuff M.J."/>
            <person name="Becker S.L."/>
            <person name="Kravczyk M."/>
            <person name="Gurevich A."/>
            <person name="Francke R."/>
            <person name="Mueller R."/>
            <person name="Keller V."/>
            <person name="Keller A."/>
        </authorList>
    </citation>
    <scope>NUCLEOTIDE SEQUENCE</scope>
    <source>
        <strain evidence="1">S12M_St_49</strain>
    </source>
</reference>
<dbReference type="SUPFAM" id="SSF48295">
    <property type="entry name" value="TrpR-like"/>
    <property type="match status" value="1"/>
</dbReference>
<accession>A0AA43RIB9</accession>